<feature type="region of interest" description="Disordered" evidence="1">
    <location>
        <begin position="288"/>
        <end position="308"/>
    </location>
</feature>
<name>A0AA39KEV0_9AGAR</name>
<organism evidence="2 3">
    <name type="scientific">Armillaria novae-zelandiae</name>
    <dbReference type="NCBI Taxonomy" id="153914"/>
    <lineage>
        <taxon>Eukaryota</taxon>
        <taxon>Fungi</taxon>
        <taxon>Dikarya</taxon>
        <taxon>Basidiomycota</taxon>
        <taxon>Agaricomycotina</taxon>
        <taxon>Agaricomycetes</taxon>
        <taxon>Agaricomycetidae</taxon>
        <taxon>Agaricales</taxon>
        <taxon>Marasmiineae</taxon>
        <taxon>Physalacriaceae</taxon>
        <taxon>Armillaria</taxon>
    </lineage>
</organism>
<keyword evidence="3" id="KW-1185">Reference proteome</keyword>
<comment type="caution">
    <text evidence="2">The sequence shown here is derived from an EMBL/GenBank/DDBJ whole genome shotgun (WGS) entry which is preliminary data.</text>
</comment>
<proteinExistence type="predicted"/>
<evidence type="ECO:0000313" key="2">
    <source>
        <dbReference type="EMBL" id="KAK0459877.1"/>
    </source>
</evidence>
<feature type="compositionally biased region" description="Acidic residues" evidence="1">
    <location>
        <begin position="58"/>
        <end position="72"/>
    </location>
</feature>
<feature type="compositionally biased region" description="Polar residues" evidence="1">
    <location>
        <begin position="288"/>
        <end position="297"/>
    </location>
</feature>
<dbReference type="EMBL" id="JAUEPR010000206">
    <property type="protein sequence ID" value="KAK0459877.1"/>
    <property type="molecule type" value="Genomic_DNA"/>
</dbReference>
<accession>A0AA39KEV0</accession>
<dbReference type="AlphaFoldDB" id="A0AA39KEV0"/>
<sequence>MPRNDNSPKNSRYDPLNKSARNRRSSGGLPPPPPATPDGHKNKNVEVNNLTPPPPPPVDEEMEIESDSDDSENERFTRPGGILKRGAVLNLKGSTKPKGRSKPKWTAHPEVELIAAKEQLTILWTREISADVEHLSEKGKLFHDRMVLADREGVEGTMYQVLATCNWKVKDIEPDLRVKAALASFAGIDNAVLTPLMTVERFEAYNANGVFWIPFILISLKEESQMTALLEAKVIVKEDYFIAFREVVRSWHGSTVFFQLKGVSLKYDNDSKEFKDAVKSCLNFSKSKGFSQEQEGATSVAGPQGKGV</sequence>
<protein>
    <submittedName>
        <fullName evidence="2">Uncharacterized protein</fullName>
    </submittedName>
</protein>
<feature type="region of interest" description="Disordered" evidence="1">
    <location>
        <begin position="1"/>
        <end position="106"/>
    </location>
</feature>
<evidence type="ECO:0000256" key="1">
    <source>
        <dbReference type="SAM" id="MobiDB-lite"/>
    </source>
</evidence>
<dbReference type="Proteomes" id="UP001175227">
    <property type="component" value="Unassembled WGS sequence"/>
</dbReference>
<feature type="compositionally biased region" description="Polar residues" evidence="1">
    <location>
        <begin position="1"/>
        <end position="10"/>
    </location>
</feature>
<evidence type="ECO:0000313" key="3">
    <source>
        <dbReference type="Proteomes" id="UP001175227"/>
    </source>
</evidence>
<feature type="compositionally biased region" description="Basic residues" evidence="1">
    <location>
        <begin position="95"/>
        <end position="105"/>
    </location>
</feature>
<reference evidence="2" key="1">
    <citation type="submission" date="2023-06" db="EMBL/GenBank/DDBJ databases">
        <authorList>
            <consortium name="Lawrence Berkeley National Laboratory"/>
            <person name="Ahrendt S."/>
            <person name="Sahu N."/>
            <person name="Indic B."/>
            <person name="Wong-Bajracharya J."/>
            <person name="Merenyi Z."/>
            <person name="Ke H.-M."/>
            <person name="Monk M."/>
            <person name="Kocsube S."/>
            <person name="Drula E."/>
            <person name="Lipzen A."/>
            <person name="Balint B."/>
            <person name="Henrissat B."/>
            <person name="Andreopoulos B."/>
            <person name="Martin F.M."/>
            <person name="Harder C.B."/>
            <person name="Rigling D."/>
            <person name="Ford K.L."/>
            <person name="Foster G.D."/>
            <person name="Pangilinan J."/>
            <person name="Papanicolaou A."/>
            <person name="Barry K."/>
            <person name="LaButti K."/>
            <person name="Viragh M."/>
            <person name="Koriabine M."/>
            <person name="Yan M."/>
            <person name="Riley R."/>
            <person name="Champramary S."/>
            <person name="Plett K.L."/>
            <person name="Tsai I.J."/>
            <person name="Slot J."/>
            <person name="Sipos G."/>
            <person name="Plett J."/>
            <person name="Nagy L.G."/>
            <person name="Grigoriev I.V."/>
        </authorList>
    </citation>
    <scope>NUCLEOTIDE SEQUENCE</scope>
    <source>
        <strain evidence="2">ICMP 16352</strain>
    </source>
</reference>
<gene>
    <name evidence="2" type="ORF">IW261DRAFT_1429435</name>
</gene>